<dbReference type="RefSeq" id="XP_018320474.1">
    <property type="nucleotide sequence ID" value="XM_018464972.2"/>
</dbReference>
<dbReference type="Pfam" id="PF00379">
    <property type="entry name" value="Chitin_bind_4"/>
    <property type="match status" value="1"/>
</dbReference>
<evidence type="ECO:0000256" key="3">
    <source>
        <dbReference type="SAM" id="SignalP"/>
    </source>
</evidence>
<dbReference type="InterPro" id="IPR000618">
    <property type="entry name" value="Insect_cuticle"/>
</dbReference>
<dbReference type="AlphaFoldDB" id="A0A1W4W8T6"/>
<dbReference type="PANTHER" id="PTHR10380:SF218">
    <property type="entry name" value="ADULT CUTICLE PROTEIN 65AA-RELATED"/>
    <property type="match status" value="1"/>
</dbReference>
<dbReference type="STRING" id="224129.A0A1W4W8T6"/>
<dbReference type="GO" id="GO:0062129">
    <property type="term" value="C:chitin-based extracellular matrix"/>
    <property type="evidence" value="ECO:0007669"/>
    <property type="project" value="TreeGrafter"/>
</dbReference>
<name>A0A1W4W8T6_AGRPL</name>
<keyword evidence="3" id="KW-0732">Signal</keyword>
<organism evidence="4 5">
    <name type="scientific">Agrilus planipennis</name>
    <name type="common">Emerald ash borer</name>
    <name type="synonym">Agrilus marcopoli</name>
    <dbReference type="NCBI Taxonomy" id="224129"/>
    <lineage>
        <taxon>Eukaryota</taxon>
        <taxon>Metazoa</taxon>
        <taxon>Ecdysozoa</taxon>
        <taxon>Arthropoda</taxon>
        <taxon>Hexapoda</taxon>
        <taxon>Insecta</taxon>
        <taxon>Pterygota</taxon>
        <taxon>Neoptera</taxon>
        <taxon>Endopterygota</taxon>
        <taxon>Coleoptera</taxon>
        <taxon>Polyphaga</taxon>
        <taxon>Elateriformia</taxon>
        <taxon>Buprestoidea</taxon>
        <taxon>Buprestidae</taxon>
        <taxon>Agrilinae</taxon>
        <taxon>Agrilus</taxon>
    </lineage>
</organism>
<dbReference type="OrthoDB" id="6815232at2759"/>
<dbReference type="Proteomes" id="UP000192223">
    <property type="component" value="Unplaced"/>
</dbReference>
<reference evidence="5" key="1">
    <citation type="submission" date="2025-08" db="UniProtKB">
        <authorList>
            <consortium name="RefSeq"/>
        </authorList>
    </citation>
    <scope>IDENTIFICATION</scope>
    <source>
        <tissue evidence="5">Entire body</tissue>
    </source>
</reference>
<evidence type="ECO:0000256" key="2">
    <source>
        <dbReference type="PROSITE-ProRule" id="PRU00497"/>
    </source>
</evidence>
<dbReference type="GeneID" id="108733696"/>
<keyword evidence="4" id="KW-1185">Reference proteome</keyword>
<dbReference type="InterPro" id="IPR050468">
    <property type="entry name" value="Cuticle_Struct_Prot"/>
</dbReference>
<gene>
    <name evidence="5" type="primary">LOC108733696</name>
</gene>
<feature type="signal peptide" evidence="3">
    <location>
        <begin position="1"/>
        <end position="27"/>
    </location>
</feature>
<dbReference type="GO" id="GO:0008010">
    <property type="term" value="F:structural constituent of chitin-based larval cuticle"/>
    <property type="evidence" value="ECO:0007669"/>
    <property type="project" value="TreeGrafter"/>
</dbReference>
<accession>A0A1W4W8T6</accession>
<evidence type="ECO:0000313" key="4">
    <source>
        <dbReference type="Proteomes" id="UP000192223"/>
    </source>
</evidence>
<sequence>MSHLLVNAIKMKQVLVLFCSLWILALAKPQGSPDQSATILKYDNENIGVDGYKFDFETSNGISRNEEGTLKNGGSENEAIEVHGSYTYTDPKTNQKITVTFVADENGYKPQTSIA</sequence>
<evidence type="ECO:0000313" key="5">
    <source>
        <dbReference type="RefSeq" id="XP_018320474.1"/>
    </source>
</evidence>
<keyword evidence="1 2" id="KW-0193">Cuticle</keyword>
<proteinExistence type="predicted"/>
<dbReference type="InParanoid" id="A0A1W4W8T6"/>
<dbReference type="KEGG" id="apln:108733696"/>
<protein>
    <submittedName>
        <fullName evidence="5">Endocuticle structural glycoprotein SgAbd-5</fullName>
    </submittedName>
</protein>
<evidence type="ECO:0000256" key="1">
    <source>
        <dbReference type="ARBA" id="ARBA00022460"/>
    </source>
</evidence>
<dbReference type="PANTHER" id="PTHR10380">
    <property type="entry name" value="CUTICLE PROTEIN"/>
    <property type="match status" value="1"/>
</dbReference>
<dbReference type="PROSITE" id="PS51155">
    <property type="entry name" value="CHIT_BIND_RR_2"/>
    <property type="match status" value="1"/>
</dbReference>
<feature type="chain" id="PRO_5010713562" evidence="3">
    <location>
        <begin position="28"/>
        <end position="115"/>
    </location>
</feature>